<gene>
    <name evidence="3" type="ORF">DTO57_00810</name>
</gene>
<name>A0A367YAT4_9MICO</name>
<protein>
    <submittedName>
        <fullName evidence="3">MinD/ParA family protein</fullName>
    </submittedName>
</protein>
<dbReference type="GO" id="GO:0005829">
    <property type="term" value="C:cytosol"/>
    <property type="evidence" value="ECO:0007669"/>
    <property type="project" value="TreeGrafter"/>
</dbReference>
<dbReference type="AlphaFoldDB" id="A0A367YAT4"/>
<dbReference type="GO" id="GO:0016887">
    <property type="term" value="F:ATP hydrolysis activity"/>
    <property type="evidence" value="ECO:0007669"/>
    <property type="project" value="TreeGrafter"/>
</dbReference>
<proteinExistence type="predicted"/>
<dbReference type="GO" id="GO:0009898">
    <property type="term" value="C:cytoplasmic side of plasma membrane"/>
    <property type="evidence" value="ECO:0007669"/>
    <property type="project" value="TreeGrafter"/>
</dbReference>
<evidence type="ECO:0000313" key="3">
    <source>
        <dbReference type="EMBL" id="RCK62131.1"/>
    </source>
</evidence>
<dbReference type="EMBL" id="QORO01000001">
    <property type="protein sequence ID" value="RCK62131.1"/>
    <property type="molecule type" value="Genomic_DNA"/>
</dbReference>
<dbReference type="SUPFAM" id="SSF52540">
    <property type="entry name" value="P-loop containing nucleoside triphosphate hydrolases"/>
    <property type="match status" value="1"/>
</dbReference>
<evidence type="ECO:0000259" key="2">
    <source>
        <dbReference type="Pfam" id="PF01656"/>
    </source>
</evidence>
<evidence type="ECO:0000313" key="4">
    <source>
        <dbReference type="Proteomes" id="UP000253508"/>
    </source>
</evidence>
<dbReference type="InterPro" id="IPR002586">
    <property type="entry name" value="CobQ/CobB/MinD/ParA_Nub-bd_dom"/>
</dbReference>
<dbReference type="Gene3D" id="3.40.50.300">
    <property type="entry name" value="P-loop containing nucleotide triphosphate hydrolases"/>
    <property type="match status" value="1"/>
</dbReference>
<dbReference type="OrthoDB" id="3204399at2"/>
<evidence type="ECO:0000256" key="1">
    <source>
        <dbReference type="SAM" id="MobiDB-lite"/>
    </source>
</evidence>
<reference evidence="3 4" key="1">
    <citation type="submission" date="2018-07" db="EMBL/GenBank/DDBJ databases">
        <title>Microbacterium endoborsara sp. nov., a novel actinobacterium isolated from Borszczowia aralocaspica.</title>
        <authorList>
            <person name="An D."/>
        </authorList>
    </citation>
    <scope>NUCLEOTIDE SEQUENCE [LARGE SCALE GENOMIC DNA]</scope>
    <source>
        <strain evidence="3 4">C1.15228</strain>
    </source>
</reference>
<feature type="region of interest" description="Disordered" evidence="1">
    <location>
        <begin position="45"/>
        <end position="84"/>
    </location>
</feature>
<dbReference type="PANTHER" id="PTHR43384">
    <property type="entry name" value="SEPTUM SITE-DETERMINING PROTEIN MIND HOMOLOG, CHLOROPLASTIC-RELATED"/>
    <property type="match status" value="1"/>
</dbReference>
<organism evidence="3 4">
    <name type="scientific">Microbacterium sorbitolivorans</name>
    <dbReference type="NCBI Taxonomy" id="1867410"/>
    <lineage>
        <taxon>Bacteria</taxon>
        <taxon>Bacillati</taxon>
        <taxon>Actinomycetota</taxon>
        <taxon>Actinomycetes</taxon>
        <taxon>Micrococcales</taxon>
        <taxon>Microbacteriaceae</taxon>
        <taxon>Microbacterium</taxon>
    </lineage>
</organism>
<accession>A0A367YAT4</accession>
<sequence>MATATNTVTLEATATDPSIAILREAATTKEPLMVKEHSPIPAAVSADTASRVEEAARTGRPSFIKSHARGGASEQAAPQSAPEESAVLTDARLLETGAIRKPVPVDPWRRILHSITGGVINLRDGKATRERAAVKARIGARIDGRARFVPVMSRKGGVGKTTVTALLGMALADARDDRVVAVDANPDRGTLAERIAKPSGKTVRDLVRDSDQIHGYGDMSAHVTRDETRLDVLASDTDPHVADAFSDDDYRAVADIAQHYYSLVLTDTGTGIVHSVMSATLDLADQLVIVSGVSIDEARLASETLTWLEANGRGELAQNAIVVINQEAAGKTHVRIDEVESHFRSRVRDVVRIPYDPAIATGSAISFHELAQPTRDAARRLAALVVEGIRA</sequence>
<dbReference type="InterPro" id="IPR027417">
    <property type="entry name" value="P-loop_NTPase"/>
</dbReference>
<feature type="domain" description="CobQ/CobB/MinD/ParA nucleotide binding" evidence="2">
    <location>
        <begin position="151"/>
        <end position="360"/>
    </location>
</feature>
<keyword evidence="4" id="KW-1185">Reference proteome</keyword>
<comment type="caution">
    <text evidence="3">The sequence shown here is derived from an EMBL/GenBank/DDBJ whole genome shotgun (WGS) entry which is preliminary data.</text>
</comment>
<dbReference type="GO" id="GO:0051782">
    <property type="term" value="P:negative regulation of cell division"/>
    <property type="evidence" value="ECO:0007669"/>
    <property type="project" value="TreeGrafter"/>
</dbReference>
<dbReference type="Proteomes" id="UP000253508">
    <property type="component" value="Unassembled WGS sequence"/>
</dbReference>
<dbReference type="InterPro" id="IPR050625">
    <property type="entry name" value="ParA/MinD_ATPase"/>
</dbReference>
<dbReference type="PANTHER" id="PTHR43384:SF14">
    <property type="entry name" value="ESX-1 SECRETION-ASSOCIATED PROTEIN ESPI"/>
    <property type="match status" value="1"/>
</dbReference>
<dbReference type="GO" id="GO:0005524">
    <property type="term" value="F:ATP binding"/>
    <property type="evidence" value="ECO:0007669"/>
    <property type="project" value="TreeGrafter"/>
</dbReference>
<dbReference type="Pfam" id="PF01656">
    <property type="entry name" value="CbiA"/>
    <property type="match status" value="1"/>
</dbReference>